<dbReference type="Proteomes" id="UP000177141">
    <property type="component" value="Unassembled WGS sequence"/>
</dbReference>
<dbReference type="PROSITE" id="PS50164">
    <property type="entry name" value="GIY_YIG"/>
    <property type="match status" value="1"/>
</dbReference>
<organism evidence="2 3">
    <name type="scientific">Candidatus Roizmanbacteria bacterium RIFCSPLOWO2_01_FULL_38_12</name>
    <dbReference type="NCBI Taxonomy" id="1802061"/>
    <lineage>
        <taxon>Bacteria</taxon>
        <taxon>Candidatus Roizmaniibacteriota</taxon>
    </lineage>
</organism>
<dbReference type="Gene3D" id="3.40.1440.10">
    <property type="entry name" value="GIY-YIG endonuclease"/>
    <property type="match status" value="1"/>
</dbReference>
<reference evidence="2 3" key="1">
    <citation type="journal article" date="2016" name="Nat. Commun.">
        <title>Thousands of microbial genomes shed light on interconnected biogeochemical processes in an aquifer system.</title>
        <authorList>
            <person name="Anantharaman K."/>
            <person name="Brown C.T."/>
            <person name="Hug L.A."/>
            <person name="Sharon I."/>
            <person name="Castelle C.J."/>
            <person name="Probst A.J."/>
            <person name="Thomas B.C."/>
            <person name="Singh A."/>
            <person name="Wilkins M.J."/>
            <person name="Karaoz U."/>
            <person name="Brodie E.L."/>
            <person name="Williams K.H."/>
            <person name="Hubbard S.S."/>
            <person name="Banfield J.F."/>
        </authorList>
    </citation>
    <scope>NUCLEOTIDE SEQUENCE [LARGE SCALE GENOMIC DNA]</scope>
</reference>
<dbReference type="EMBL" id="MGAL01000002">
    <property type="protein sequence ID" value="OGK49252.1"/>
    <property type="molecule type" value="Genomic_DNA"/>
</dbReference>
<feature type="non-terminal residue" evidence="2">
    <location>
        <position position="74"/>
    </location>
</feature>
<evidence type="ECO:0000259" key="1">
    <source>
        <dbReference type="PROSITE" id="PS50164"/>
    </source>
</evidence>
<dbReference type="Pfam" id="PF01541">
    <property type="entry name" value="GIY-YIG"/>
    <property type="match status" value="1"/>
</dbReference>
<evidence type="ECO:0000313" key="3">
    <source>
        <dbReference type="Proteomes" id="UP000177141"/>
    </source>
</evidence>
<name>A0A1F7J0Y0_9BACT</name>
<comment type="caution">
    <text evidence="2">The sequence shown here is derived from an EMBL/GenBank/DDBJ whole genome shotgun (WGS) entry which is preliminary data.</text>
</comment>
<proteinExistence type="predicted"/>
<dbReference type="SUPFAM" id="SSF82771">
    <property type="entry name" value="GIY-YIG endonuclease"/>
    <property type="match status" value="1"/>
</dbReference>
<feature type="domain" description="GIY-YIG" evidence="1">
    <location>
        <begin position="2"/>
        <end position="74"/>
    </location>
</feature>
<gene>
    <name evidence="2" type="ORF">A3A93_00005</name>
</gene>
<dbReference type="AlphaFoldDB" id="A0A1F7J0Y0"/>
<dbReference type="STRING" id="1802061.A3A93_00005"/>
<dbReference type="InterPro" id="IPR035901">
    <property type="entry name" value="GIY-YIG_endonuc_sf"/>
</dbReference>
<accession>A0A1F7J0Y0</accession>
<protein>
    <recommendedName>
        <fullName evidence="1">GIY-YIG domain-containing protein</fullName>
    </recommendedName>
</protein>
<dbReference type="InterPro" id="IPR000305">
    <property type="entry name" value="GIY-YIG_endonuc"/>
</dbReference>
<sequence length="74" mass="8938">MKNWYVYFMQTRQNNKVYVGKTSKEPNVRVKEHNNGTNTWSKNNGPFKLVYYEKYFCLKDASQRELFYKTGLGR</sequence>
<evidence type="ECO:0000313" key="2">
    <source>
        <dbReference type="EMBL" id="OGK49252.1"/>
    </source>
</evidence>